<dbReference type="GeneID" id="92050007"/>
<gene>
    <name evidence="2" type="ORF">PG997_012633</name>
</gene>
<evidence type="ECO:0000313" key="3">
    <source>
        <dbReference type="Proteomes" id="UP001433268"/>
    </source>
</evidence>
<sequence length="130" mass="13175">MLCISAAAVAVPAPGNPDESRGGLSAGAGAAAPPPDARSWPVPLKGLNQSIAKDFGDTRATYTTATTTLPKATVEKKKRSVCKHHPTTSSSLSNTATNPDSNVAPSEGAASSATATTVPIWARLLPQLRA</sequence>
<feature type="compositionally biased region" description="Basic residues" evidence="1">
    <location>
        <begin position="76"/>
        <end position="86"/>
    </location>
</feature>
<keyword evidence="3" id="KW-1185">Reference proteome</keyword>
<dbReference type="EMBL" id="JAQQWN010000009">
    <property type="protein sequence ID" value="KAK8065886.1"/>
    <property type="molecule type" value="Genomic_DNA"/>
</dbReference>
<feature type="region of interest" description="Disordered" evidence="1">
    <location>
        <begin position="76"/>
        <end position="114"/>
    </location>
</feature>
<accession>A0ABR1V6E0</accession>
<dbReference type="Proteomes" id="UP001433268">
    <property type="component" value="Unassembled WGS sequence"/>
</dbReference>
<evidence type="ECO:0000256" key="1">
    <source>
        <dbReference type="SAM" id="MobiDB-lite"/>
    </source>
</evidence>
<feature type="compositionally biased region" description="Low complexity" evidence="1">
    <location>
        <begin position="87"/>
        <end position="98"/>
    </location>
</feature>
<proteinExistence type="predicted"/>
<feature type="region of interest" description="Disordered" evidence="1">
    <location>
        <begin position="11"/>
        <end position="43"/>
    </location>
</feature>
<organism evidence="2 3">
    <name type="scientific">Apiospora hydei</name>
    <dbReference type="NCBI Taxonomy" id="1337664"/>
    <lineage>
        <taxon>Eukaryota</taxon>
        <taxon>Fungi</taxon>
        <taxon>Dikarya</taxon>
        <taxon>Ascomycota</taxon>
        <taxon>Pezizomycotina</taxon>
        <taxon>Sordariomycetes</taxon>
        <taxon>Xylariomycetidae</taxon>
        <taxon>Amphisphaeriales</taxon>
        <taxon>Apiosporaceae</taxon>
        <taxon>Apiospora</taxon>
    </lineage>
</organism>
<dbReference type="RefSeq" id="XP_066662639.1">
    <property type="nucleotide sequence ID" value="XM_066816947.1"/>
</dbReference>
<name>A0ABR1V6E0_9PEZI</name>
<evidence type="ECO:0008006" key="4">
    <source>
        <dbReference type="Google" id="ProtNLM"/>
    </source>
</evidence>
<protein>
    <recommendedName>
        <fullName evidence="4">Secreted protein</fullName>
    </recommendedName>
</protein>
<comment type="caution">
    <text evidence="2">The sequence shown here is derived from an EMBL/GenBank/DDBJ whole genome shotgun (WGS) entry which is preliminary data.</text>
</comment>
<reference evidence="2 3" key="1">
    <citation type="submission" date="2023-01" db="EMBL/GenBank/DDBJ databases">
        <title>Analysis of 21 Apiospora genomes using comparative genomics revels a genus with tremendous synthesis potential of carbohydrate active enzymes and secondary metabolites.</title>
        <authorList>
            <person name="Sorensen T."/>
        </authorList>
    </citation>
    <scope>NUCLEOTIDE SEQUENCE [LARGE SCALE GENOMIC DNA]</scope>
    <source>
        <strain evidence="2 3">CBS 114990</strain>
    </source>
</reference>
<evidence type="ECO:0000313" key="2">
    <source>
        <dbReference type="EMBL" id="KAK8065886.1"/>
    </source>
</evidence>